<dbReference type="AlphaFoldDB" id="A0A7W6ALZ6"/>
<dbReference type="EMBL" id="JACIDN010000004">
    <property type="protein sequence ID" value="MBB3903091.1"/>
    <property type="molecule type" value="Genomic_DNA"/>
</dbReference>
<evidence type="ECO:0000256" key="7">
    <source>
        <dbReference type="ARBA" id="ARBA00022801"/>
    </source>
</evidence>
<keyword evidence="9" id="KW-0170">Cobalt</keyword>
<keyword evidence="5" id="KW-0028">Amino-acid biosynthesis</keyword>
<dbReference type="EC" id="3.5.1.16" evidence="11"/>
<dbReference type="InterPro" id="IPR002933">
    <property type="entry name" value="Peptidase_M20"/>
</dbReference>
<evidence type="ECO:0000313" key="12">
    <source>
        <dbReference type="Proteomes" id="UP000517759"/>
    </source>
</evidence>
<dbReference type="InterPro" id="IPR001261">
    <property type="entry name" value="ArgE/DapE_CS"/>
</dbReference>
<dbReference type="GO" id="GO:0006526">
    <property type="term" value="P:L-arginine biosynthetic process"/>
    <property type="evidence" value="ECO:0007669"/>
    <property type="project" value="UniProtKB-KW"/>
</dbReference>
<dbReference type="InterPro" id="IPR010169">
    <property type="entry name" value="AcOrn-deacetyl"/>
</dbReference>
<dbReference type="PANTHER" id="PTHR43808">
    <property type="entry name" value="ACETYLORNITHINE DEACETYLASE"/>
    <property type="match status" value="1"/>
</dbReference>
<evidence type="ECO:0000256" key="8">
    <source>
        <dbReference type="ARBA" id="ARBA00022833"/>
    </source>
</evidence>
<dbReference type="Proteomes" id="UP000517759">
    <property type="component" value="Unassembled WGS sequence"/>
</dbReference>
<comment type="caution">
    <text evidence="11">The sequence shown here is derived from an EMBL/GenBank/DDBJ whole genome shotgun (WGS) entry which is preliminary data.</text>
</comment>
<dbReference type="SUPFAM" id="SSF55031">
    <property type="entry name" value="Bacterial exopeptidase dimerisation domain"/>
    <property type="match status" value="1"/>
</dbReference>
<dbReference type="CDD" id="cd03894">
    <property type="entry name" value="M20_ArgE"/>
    <property type="match status" value="1"/>
</dbReference>
<dbReference type="InterPro" id="IPR011650">
    <property type="entry name" value="Peptidase_M20_dimer"/>
</dbReference>
<dbReference type="GO" id="GO:0046872">
    <property type="term" value="F:metal ion binding"/>
    <property type="evidence" value="ECO:0007669"/>
    <property type="project" value="UniProtKB-KW"/>
</dbReference>
<name>A0A7W6ALZ6_9HYPH</name>
<dbReference type="Pfam" id="PF07687">
    <property type="entry name" value="M20_dimer"/>
    <property type="match status" value="1"/>
</dbReference>
<dbReference type="SUPFAM" id="SSF53187">
    <property type="entry name" value="Zn-dependent exopeptidases"/>
    <property type="match status" value="1"/>
</dbReference>
<dbReference type="Gene3D" id="3.30.70.360">
    <property type="match status" value="1"/>
</dbReference>
<organism evidence="11 12">
    <name type="scientific">Methylobacterium brachythecii</name>
    <dbReference type="NCBI Taxonomy" id="1176177"/>
    <lineage>
        <taxon>Bacteria</taxon>
        <taxon>Pseudomonadati</taxon>
        <taxon>Pseudomonadota</taxon>
        <taxon>Alphaproteobacteria</taxon>
        <taxon>Hyphomicrobiales</taxon>
        <taxon>Methylobacteriaceae</taxon>
        <taxon>Methylobacterium</taxon>
    </lineage>
</organism>
<feature type="domain" description="Peptidase M20 dimerisation" evidence="10">
    <location>
        <begin position="204"/>
        <end position="309"/>
    </location>
</feature>
<dbReference type="InterPro" id="IPR050072">
    <property type="entry name" value="Peptidase_M20A"/>
</dbReference>
<evidence type="ECO:0000259" key="10">
    <source>
        <dbReference type="Pfam" id="PF07687"/>
    </source>
</evidence>
<keyword evidence="6" id="KW-0479">Metal-binding</keyword>
<evidence type="ECO:0000313" key="11">
    <source>
        <dbReference type="EMBL" id="MBB3903091.1"/>
    </source>
</evidence>
<evidence type="ECO:0000256" key="3">
    <source>
        <dbReference type="ARBA" id="ARBA00022490"/>
    </source>
</evidence>
<sequence>MSAAASTEVVAQALSEEVDASSSRESATMNTGRRYTTLELLERLVAFDTESSKSNIALIDFVAGYLDGWGVPYVRVPNAAGDKQAIFATLGPMIDGGVVLSGHTDVVPVTGQAWTSDPFVLRIADGRAYGRGSVDMKGFDALALGLVPQAVATDLKRPIHILLSYDEEISCLGVLDTIARFGIDLPRPGAVIVGEPTGLEVADAHKSVVTYDTVVHGHEAHSSKPSLGANAVTAAADLVSELNRIADAMIERGDASGRFDPPATTVHVGVIQGGTARNILAKTCAFHWEFRGLPDLDMAEIPRLFAEATDRIVANRLNRYGDYGHIETEEEVSVPGLAPDPGSEAETLALRLAGRNRTISVSYATEAGRFQQAGLPTVVCGPGSIDQAHQPDEFITLAELERGEAFMKRLLAECAA</sequence>
<comment type="similarity">
    <text evidence="2">Belongs to the peptidase M20A family. ArgE subfamily.</text>
</comment>
<keyword evidence="4" id="KW-0055">Arginine biosynthesis</keyword>
<evidence type="ECO:0000256" key="1">
    <source>
        <dbReference type="ARBA" id="ARBA00001947"/>
    </source>
</evidence>
<gene>
    <name evidence="11" type="ORF">GGR33_002593</name>
</gene>
<dbReference type="NCBIfam" id="NF005710">
    <property type="entry name" value="PRK07522.1"/>
    <property type="match status" value="1"/>
</dbReference>
<dbReference type="InterPro" id="IPR036264">
    <property type="entry name" value="Bact_exopeptidase_dim_dom"/>
</dbReference>
<keyword evidence="8" id="KW-0862">Zinc</keyword>
<evidence type="ECO:0000256" key="5">
    <source>
        <dbReference type="ARBA" id="ARBA00022605"/>
    </source>
</evidence>
<dbReference type="GO" id="GO:0008777">
    <property type="term" value="F:acetylornithine deacetylase activity"/>
    <property type="evidence" value="ECO:0007669"/>
    <property type="project" value="UniProtKB-EC"/>
</dbReference>
<dbReference type="PANTHER" id="PTHR43808:SF31">
    <property type="entry name" value="N-ACETYL-L-CITRULLINE DEACETYLASE"/>
    <property type="match status" value="1"/>
</dbReference>
<evidence type="ECO:0000256" key="6">
    <source>
        <dbReference type="ARBA" id="ARBA00022723"/>
    </source>
</evidence>
<comment type="cofactor">
    <cofactor evidence="1">
        <name>Zn(2+)</name>
        <dbReference type="ChEBI" id="CHEBI:29105"/>
    </cofactor>
</comment>
<dbReference type="PROSITE" id="PS00759">
    <property type="entry name" value="ARGE_DAPE_CPG2_2"/>
    <property type="match status" value="1"/>
</dbReference>
<evidence type="ECO:0000256" key="9">
    <source>
        <dbReference type="ARBA" id="ARBA00023285"/>
    </source>
</evidence>
<evidence type="ECO:0000256" key="4">
    <source>
        <dbReference type="ARBA" id="ARBA00022571"/>
    </source>
</evidence>
<keyword evidence="3" id="KW-0963">Cytoplasm</keyword>
<accession>A0A7W6ALZ6</accession>
<evidence type="ECO:0000256" key="2">
    <source>
        <dbReference type="ARBA" id="ARBA00005691"/>
    </source>
</evidence>
<keyword evidence="7 11" id="KW-0378">Hydrolase</keyword>
<dbReference type="Gene3D" id="3.40.630.10">
    <property type="entry name" value="Zn peptidases"/>
    <property type="match status" value="1"/>
</dbReference>
<reference evidence="11 12" key="1">
    <citation type="submission" date="2020-08" db="EMBL/GenBank/DDBJ databases">
        <title>Genomic Encyclopedia of Type Strains, Phase IV (KMG-IV): sequencing the most valuable type-strain genomes for metagenomic binning, comparative biology and taxonomic classification.</title>
        <authorList>
            <person name="Goeker M."/>
        </authorList>
    </citation>
    <scope>NUCLEOTIDE SEQUENCE [LARGE SCALE GENOMIC DNA]</scope>
    <source>
        <strain evidence="11 12">DSM 24105</strain>
    </source>
</reference>
<protein>
    <submittedName>
        <fullName evidence="11">Acetylornithine deacetylase</fullName>
        <ecNumber evidence="11">3.5.1.16</ecNumber>
    </submittedName>
</protein>
<dbReference type="Pfam" id="PF01546">
    <property type="entry name" value="Peptidase_M20"/>
    <property type="match status" value="1"/>
</dbReference>
<proteinExistence type="inferred from homology"/>
<dbReference type="NCBIfam" id="TIGR01892">
    <property type="entry name" value="AcOrn-deacetyl"/>
    <property type="match status" value="1"/>
</dbReference>